<reference evidence="6 7" key="1">
    <citation type="journal article" date="2010" name="Int. J. Syst. Evol. Microbiol.">
        <title>Thiohalobacter thiocyanaticus gen. nov., sp. nov., a moderately halophilic, sulfur-oxidizing gammaproteobacterium from hypersaline lakes, that utilizes thiocyanate.</title>
        <authorList>
            <person name="Sorokin D.Y."/>
            <person name="Kovaleva O.L."/>
            <person name="Tourova T.P."/>
            <person name="Muyzer G."/>
        </authorList>
    </citation>
    <scope>NUCLEOTIDE SEQUENCE [LARGE SCALE GENOMIC DNA]</scope>
    <source>
        <strain evidence="6 7">Hrh1</strain>
    </source>
</reference>
<gene>
    <name evidence="6" type="primary">soxX</name>
    <name evidence="6" type="ORF">D6C00_03745</name>
</gene>
<dbReference type="Pfam" id="PF00034">
    <property type="entry name" value="Cytochrom_C"/>
    <property type="match status" value="1"/>
</dbReference>
<keyword evidence="7" id="KW-1185">Reference proteome</keyword>
<organism evidence="6 7">
    <name type="scientific">Thiohalobacter thiocyanaticus</name>
    <dbReference type="NCBI Taxonomy" id="585455"/>
    <lineage>
        <taxon>Bacteria</taxon>
        <taxon>Pseudomonadati</taxon>
        <taxon>Pseudomonadota</taxon>
        <taxon>Gammaproteobacteria</taxon>
        <taxon>Thiohalobacterales</taxon>
        <taxon>Thiohalobacteraceae</taxon>
        <taxon>Thiohalobacter</taxon>
    </lineage>
</organism>
<dbReference type="NCBIfam" id="TIGR04485">
    <property type="entry name" value="thiosulf_SoxX"/>
    <property type="match status" value="1"/>
</dbReference>
<evidence type="ECO:0000256" key="2">
    <source>
        <dbReference type="ARBA" id="ARBA00022723"/>
    </source>
</evidence>
<dbReference type="AlphaFoldDB" id="A0A426QHC8"/>
<comment type="caution">
    <text evidence="6">The sequence shown here is derived from an EMBL/GenBank/DDBJ whole genome shotgun (WGS) entry which is preliminary data.</text>
</comment>
<dbReference type="InterPro" id="IPR009056">
    <property type="entry name" value="Cyt_c-like_dom"/>
</dbReference>
<dbReference type="PROSITE" id="PS51007">
    <property type="entry name" value="CYTC"/>
    <property type="match status" value="1"/>
</dbReference>
<protein>
    <submittedName>
        <fullName evidence="6">Sulfur oxidation c-type cytochrome SoxX</fullName>
    </submittedName>
</protein>
<proteinExistence type="predicted"/>
<evidence type="ECO:0000256" key="1">
    <source>
        <dbReference type="ARBA" id="ARBA00022617"/>
    </source>
</evidence>
<dbReference type="InterPro" id="IPR036909">
    <property type="entry name" value="Cyt_c-like_dom_sf"/>
</dbReference>
<evidence type="ECO:0000313" key="7">
    <source>
        <dbReference type="Proteomes" id="UP000287798"/>
    </source>
</evidence>
<keyword evidence="2 4" id="KW-0479">Metal-binding</keyword>
<dbReference type="Gene3D" id="1.10.760.10">
    <property type="entry name" value="Cytochrome c-like domain"/>
    <property type="match status" value="1"/>
</dbReference>
<dbReference type="InterPro" id="IPR030999">
    <property type="entry name" value="Thiosulf_SoxX"/>
</dbReference>
<accession>A0A426QHC8</accession>
<evidence type="ECO:0000256" key="4">
    <source>
        <dbReference type="PROSITE-ProRule" id="PRU00433"/>
    </source>
</evidence>
<dbReference type="OrthoDB" id="9793634at2"/>
<dbReference type="GO" id="GO:0020037">
    <property type="term" value="F:heme binding"/>
    <property type="evidence" value="ECO:0007669"/>
    <property type="project" value="InterPro"/>
</dbReference>
<dbReference type="EMBL" id="QZMU01000001">
    <property type="protein sequence ID" value="RRQ21154.1"/>
    <property type="molecule type" value="Genomic_DNA"/>
</dbReference>
<feature type="domain" description="Cytochrome c" evidence="5">
    <location>
        <begin position="15"/>
        <end position="104"/>
    </location>
</feature>
<sequence>MSLAPIGSVSAEEASVIEQGKQIAFDRKKGNCLACHQVEGGDLAGNIGPPLIAMKARFPDKSKLRAQIWDSTKMNPNSMMPPFGRHDILSEDEIDKVVEFIYTL</sequence>
<keyword evidence="3 4" id="KW-0408">Iron</keyword>
<dbReference type="GO" id="GO:0046872">
    <property type="term" value="F:metal ion binding"/>
    <property type="evidence" value="ECO:0007669"/>
    <property type="project" value="UniProtKB-KW"/>
</dbReference>
<dbReference type="GO" id="GO:0009055">
    <property type="term" value="F:electron transfer activity"/>
    <property type="evidence" value="ECO:0007669"/>
    <property type="project" value="InterPro"/>
</dbReference>
<evidence type="ECO:0000256" key="3">
    <source>
        <dbReference type="ARBA" id="ARBA00023004"/>
    </source>
</evidence>
<keyword evidence="1 4" id="KW-0349">Heme</keyword>
<evidence type="ECO:0000313" key="6">
    <source>
        <dbReference type="EMBL" id="RRQ21154.1"/>
    </source>
</evidence>
<dbReference type="Proteomes" id="UP000287798">
    <property type="component" value="Unassembled WGS sequence"/>
</dbReference>
<name>A0A426QHC8_9GAMM</name>
<dbReference type="SUPFAM" id="SSF46626">
    <property type="entry name" value="Cytochrome c"/>
    <property type="match status" value="1"/>
</dbReference>
<evidence type="ECO:0000259" key="5">
    <source>
        <dbReference type="PROSITE" id="PS51007"/>
    </source>
</evidence>